<sequence>MDLHTFLYSFFSPLFLLFAFNLITRSLRPRKNLPPSPPSLPVIGHLHLLKKPLHRNFQNLSAKYGPVMSLRLGSNLAVVVSSSSAVEECFTKNDVVLANRPRLLIGKYLGYNYTTMIGASYGDHWRNLRRIGAIEIFSSSRINKFADIRRDEVKRLVRKLSRNSIHQYSKVEMQSALSEMTFNISMRMAAGKRYYGEDVTDKEEARRFRELIKEIVAAGGVSNPGDFFPILNWISKGFERKLIELGKKVDAFLQGLIDDHRRKKEEGRNTMIDHLLSLQESQPAVYDDQIIKGFILVLLTAGTDTSAVTVEWALSHLLNNPEVLKKAKDEIDTQIGQERLVEEPDVSKLPYLQGIISETLRLTPAAPMLLPHYAANDCTICGYDVPRDTMLLVNAWAIHRDPNEWEDPLSFKPERYEKSEVEVHKLLSFGVGRRACPGSAMAHRIMGLTLGALIQCFEWERIGAEDLDMNERVGATMTKMVPLEAMCRARPTVDGCLLD</sequence>
<organism evidence="14 15">
    <name type="scientific">Cucurbita maxima</name>
    <name type="common">Pumpkin</name>
    <name type="synonym">Winter squash</name>
    <dbReference type="NCBI Taxonomy" id="3661"/>
    <lineage>
        <taxon>Eukaryota</taxon>
        <taxon>Viridiplantae</taxon>
        <taxon>Streptophyta</taxon>
        <taxon>Embryophyta</taxon>
        <taxon>Tracheophyta</taxon>
        <taxon>Spermatophyta</taxon>
        <taxon>Magnoliopsida</taxon>
        <taxon>eudicotyledons</taxon>
        <taxon>Gunneridae</taxon>
        <taxon>Pentapetalae</taxon>
        <taxon>rosids</taxon>
        <taxon>fabids</taxon>
        <taxon>Cucurbitales</taxon>
        <taxon>Cucurbitaceae</taxon>
        <taxon>Cucurbiteae</taxon>
        <taxon>Cucurbita</taxon>
    </lineage>
</organism>
<comment type="subcellular location">
    <subcellularLocation>
        <location evidence="1">Membrane</location>
        <topology evidence="1">Single-pass membrane protein</topology>
    </subcellularLocation>
</comment>
<evidence type="ECO:0000256" key="2">
    <source>
        <dbReference type="ARBA" id="ARBA00010617"/>
    </source>
</evidence>
<accession>A0A6J1IQ18</accession>
<keyword evidence="4 13" id="KW-0812">Transmembrane</keyword>
<evidence type="ECO:0000256" key="7">
    <source>
        <dbReference type="ARBA" id="ARBA00023002"/>
    </source>
</evidence>
<keyword evidence="5 11" id="KW-0479">Metal-binding</keyword>
<dbReference type="KEGG" id="cmax:111477798"/>
<dbReference type="InterPro" id="IPR050651">
    <property type="entry name" value="Plant_Cytochrome_P450_Monoox"/>
</dbReference>
<keyword evidence="3 11" id="KW-0349">Heme</keyword>
<dbReference type="PANTHER" id="PTHR47947">
    <property type="entry name" value="CYTOCHROME P450 82C3-RELATED"/>
    <property type="match status" value="1"/>
</dbReference>
<gene>
    <name evidence="15" type="primary">LOC111477798</name>
</gene>
<comment type="similarity">
    <text evidence="2 12">Belongs to the cytochrome P450 family.</text>
</comment>
<dbReference type="GO" id="GO:0005506">
    <property type="term" value="F:iron ion binding"/>
    <property type="evidence" value="ECO:0007669"/>
    <property type="project" value="InterPro"/>
</dbReference>
<evidence type="ECO:0000256" key="6">
    <source>
        <dbReference type="ARBA" id="ARBA00022989"/>
    </source>
</evidence>
<dbReference type="RefSeq" id="XP_022977458.1">
    <property type="nucleotide sequence ID" value="XM_023121690.1"/>
</dbReference>
<dbReference type="FunFam" id="1.10.630.10:FF:000023">
    <property type="entry name" value="Cytochrome P450 family protein"/>
    <property type="match status" value="1"/>
</dbReference>
<dbReference type="PRINTS" id="PR00385">
    <property type="entry name" value="P450"/>
</dbReference>
<dbReference type="GO" id="GO:0016020">
    <property type="term" value="C:membrane"/>
    <property type="evidence" value="ECO:0007669"/>
    <property type="project" value="UniProtKB-SubCell"/>
</dbReference>
<evidence type="ECO:0000256" key="12">
    <source>
        <dbReference type="RuleBase" id="RU000461"/>
    </source>
</evidence>
<keyword evidence="9 12" id="KW-0503">Monooxygenase</keyword>
<evidence type="ECO:0000256" key="3">
    <source>
        <dbReference type="ARBA" id="ARBA00022617"/>
    </source>
</evidence>
<dbReference type="InterPro" id="IPR036396">
    <property type="entry name" value="Cyt_P450_sf"/>
</dbReference>
<dbReference type="GO" id="GO:0016705">
    <property type="term" value="F:oxidoreductase activity, acting on paired donors, with incorporation or reduction of molecular oxygen"/>
    <property type="evidence" value="ECO:0007669"/>
    <property type="project" value="InterPro"/>
</dbReference>
<dbReference type="GeneID" id="111477798"/>
<evidence type="ECO:0000256" key="8">
    <source>
        <dbReference type="ARBA" id="ARBA00023004"/>
    </source>
</evidence>
<dbReference type="GO" id="GO:0020037">
    <property type="term" value="F:heme binding"/>
    <property type="evidence" value="ECO:0007669"/>
    <property type="project" value="InterPro"/>
</dbReference>
<evidence type="ECO:0000256" key="10">
    <source>
        <dbReference type="ARBA" id="ARBA00023136"/>
    </source>
</evidence>
<evidence type="ECO:0000256" key="5">
    <source>
        <dbReference type="ARBA" id="ARBA00022723"/>
    </source>
</evidence>
<dbReference type="GO" id="GO:0004497">
    <property type="term" value="F:monooxygenase activity"/>
    <property type="evidence" value="ECO:0007669"/>
    <property type="project" value="UniProtKB-KW"/>
</dbReference>
<dbReference type="OrthoDB" id="1055148at2759"/>
<dbReference type="Pfam" id="PF00067">
    <property type="entry name" value="p450"/>
    <property type="match status" value="1"/>
</dbReference>
<reference evidence="15" key="1">
    <citation type="submission" date="2025-08" db="UniProtKB">
        <authorList>
            <consortium name="RefSeq"/>
        </authorList>
    </citation>
    <scope>IDENTIFICATION</scope>
    <source>
        <tissue evidence="15">Young leaves</tissue>
    </source>
</reference>
<keyword evidence="6 13" id="KW-1133">Transmembrane helix</keyword>
<dbReference type="SUPFAM" id="SSF48264">
    <property type="entry name" value="Cytochrome P450"/>
    <property type="match status" value="1"/>
</dbReference>
<dbReference type="AlphaFoldDB" id="A0A6J1IQ18"/>
<evidence type="ECO:0000313" key="14">
    <source>
        <dbReference type="Proteomes" id="UP000504608"/>
    </source>
</evidence>
<evidence type="ECO:0000256" key="9">
    <source>
        <dbReference type="ARBA" id="ARBA00023033"/>
    </source>
</evidence>
<dbReference type="PRINTS" id="PR00463">
    <property type="entry name" value="EP450I"/>
</dbReference>
<keyword evidence="8 11" id="KW-0408">Iron</keyword>
<keyword evidence="10 13" id="KW-0472">Membrane</keyword>
<dbReference type="Gene3D" id="1.10.630.10">
    <property type="entry name" value="Cytochrome P450"/>
    <property type="match status" value="1"/>
</dbReference>
<dbReference type="PANTHER" id="PTHR47947:SF62">
    <property type="entry name" value="CYTOCHROME P450, FAMILY 81, SUBFAMILY D, POLYPEPTIDE 5"/>
    <property type="match status" value="1"/>
</dbReference>
<comment type="cofactor">
    <cofactor evidence="11">
        <name>heme</name>
        <dbReference type="ChEBI" id="CHEBI:30413"/>
    </cofactor>
</comment>
<feature type="transmembrane region" description="Helical" evidence="13">
    <location>
        <begin position="6"/>
        <end position="23"/>
    </location>
</feature>
<evidence type="ECO:0000256" key="13">
    <source>
        <dbReference type="SAM" id="Phobius"/>
    </source>
</evidence>
<dbReference type="CDD" id="cd20653">
    <property type="entry name" value="CYP81"/>
    <property type="match status" value="1"/>
</dbReference>
<dbReference type="InterPro" id="IPR017972">
    <property type="entry name" value="Cyt_P450_CS"/>
</dbReference>
<dbReference type="InterPro" id="IPR002401">
    <property type="entry name" value="Cyt_P450_E_grp-I"/>
</dbReference>
<evidence type="ECO:0000256" key="4">
    <source>
        <dbReference type="ARBA" id="ARBA00022692"/>
    </source>
</evidence>
<dbReference type="PROSITE" id="PS00086">
    <property type="entry name" value="CYTOCHROME_P450"/>
    <property type="match status" value="1"/>
</dbReference>
<dbReference type="Proteomes" id="UP000504608">
    <property type="component" value="Unplaced"/>
</dbReference>
<keyword evidence="14" id="KW-1185">Reference proteome</keyword>
<dbReference type="InterPro" id="IPR001128">
    <property type="entry name" value="Cyt_P450"/>
</dbReference>
<evidence type="ECO:0000256" key="11">
    <source>
        <dbReference type="PIRSR" id="PIRSR602401-1"/>
    </source>
</evidence>
<proteinExistence type="inferred from homology"/>
<keyword evidence="7 12" id="KW-0560">Oxidoreductase</keyword>
<evidence type="ECO:0000313" key="15">
    <source>
        <dbReference type="RefSeq" id="XP_022977458.1"/>
    </source>
</evidence>
<feature type="binding site" description="axial binding residue" evidence="11">
    <location>
        <position position="436"/>
    </location>
    <ligand>
        <name>heme</name>
        <dbReference type="ChEBI" id="CHEBI:30413"/>
    </ligand>
    <ligandPart>
        <name>Fe</name>
        <dbReference type="ChEBI" id="CHEBI:18248"/>
    </ligandPart>
</feature>
<protein>
    <submittedName>
        <fullName evidence="15">Cytochrome P450 81E8-like</fullName>
    </submittedName>
</protein>
<evidence type="ECO:0000256" key="1">
    <source>
        <dbReference type="ARBA" id="ARBA00004167"/>
    </source>
</evidence>
<name>A0A6J1IQ18_CUCMA</name>